<dbReference type="Proteomes" id="UP001480595">
    <property type="component" value="Unassembled WGS sequence"/>
</dbReference>
<proteinExistence type="predicted"/>
<keyword evidence="3" id="KW-1185">Reference proteome</keyword>
<feature type="compositionally biased region" description="Polar residues" evidence="1">
    <location>
        <begin position="1"/>
        <end position="12"/>
    </location>
</feature>
<feature type="compositionally biased region" description="Low complexity" evidence="1">
    <location>
        <begin position="55"/>
        <end position="64"/>
    </location>
</feature>
<organism evidence="2 3">
    <name type="scientific">Apiospora phragmitis</name>
    <dbReference type="NCBI Taxonomy" id="2905665"/>
    <lineage>
        <taxon>Eukaryota</taxon>
        <taxon>Fungi</taxon>
        <taxon>Dikarya</taxon>
        <taxon>Ascomycota</taxon>
        <taxon>Pezizomycotina</taxon>
        <taxon>Sordariomycetes</taxon>
        <taxon>Xylariomycetidae</taxon>
        <taxon>Amphisphaeriales</taxon>
        <taxon>Apiosporaceae</taxon>
        <taxon>Apiospora</taxon>
    </lineage>
</organism>
<sequence>MADSLSPVSSPSPYFRAPEASSTIADDSDINSSDALSETTINDIDSSEDDDDTESLGSTESEGNALYFGNRIAPALSHWWHHRASPSASTITEDEGEASEDVPEDIDDFLSETDVESHHLVGEPYSPQPASDSEPDNGADFFMPNGPLFVRQHRDSEQAPGDAWNPPPAYYQAVDLVSDEEHEPVQRHIDIGIISDSDDVPDSLFDEGNSDLSPSPDRSRQSSSSSGNLDHLQAVIDFYEDYDEVQELPQLRHNVWEAPGFGEQLPRMDLFFRGRQARPQRDELVGVEVRRSVGAANGRNNPAEPAVIDLTGDDGEDQSNQSQNARRRQSQHRDNAPRLNRSDSNYIGNQAVIELSSDSEDGQNAHPKQLVNCEVGQHLGETLITTTITTITTTTTPSVPSVPSDSSTATAA</sequence>
<evidence type="ECO:0000256" key="1">
    <source>
        <dbReference type="SAM" id="MobiDB-lite"/>
    </source>
</evidence>
<feature type="region of interest" description="Disordered" evidence="1">
    <location>
        <begin position="83"/>
        <end position="167"/>
    </location>
</feature>
<feature type="compositionally biased region" description="Low complexity" evidence="1">
    <location>
        <begin position="20"/>
        <end position="44"/>
    </location>
</feature>
<dbReference type="RefSeq" id="XP_066714053.1">
    <property type="nucleotide sequence ID" value="XM_066860464.1"/>
</dbReference>
<dbReference type="GeneID" id="92093527"/>
<accession>A0ABR1UI79</accession>
<dbReference type="EMBL" id="JAQQWL010000009">
    <property type="protein sequence ID" value="KAK8058607.1"/>
    <property type="molecule type" value="Genomic_DNA"/>
</dbReference>
<feature type="compositionally biased region" description="Low complexity" evidence="1">
    <location>
        <begin position="210"/>
        <end position="226"/>
    </location>
</feature>
<gene>
    <name evidence="2" type="ORF">PG994_009055</name>
</gene>
<feature type="compositionally biased region" description="Acidic residues" evidence="1">
    <location>
        <begin position="92"/>
        <end position="114"/>
    </location>
</feature>
<feature type="compositionally biased region" description="Acidic residues" evidence="1">
    <location>
        <begin position="196"/>
        <end position="209"/>
    </location>
</feature>
<feature type="compositionally biased region" description="Acidic residues" evidence="1">
    <location>
        <begin position="45"/>
        <end position="54"/>
    </location>
</feature>
<comment type="caution">
    <text evidence="2">The sequence shown here is derived from an EMBL/GenBank/DDBJ whole genome shotgun (WGS) entry which is preliminary data.</text>
</comment>
<name>A0ABR1UI79_9PEZI</name>
<evidence type="ECO:0000313" key="3">
    <source>
        <dbReference type="Proteomes" id="UP001480595"/>
    </source>
</evidence>
<evidence type="ECO:0000313" key="2">
    <source>
        <dbReference type="EMBL" id="KAK8058607.1"/>
    </source>
</evidence>
<feature type="region of interest" description="Disordered" evidence="1">
    <location>
        <begin position="1"/>
        <end position="66"/>
    </location>
</feature>
<reference evidence="2 3" key="1">
    <citation type="submission" date="2023-01" db="EMBL/GenBank/DDBJ databases">
        <title>Analysis of 21 Apiospora genomes using comparative genomics revels a genus with tremendous synthesis potential of carbohydrate active enzymes and secondary metabolites.</title>
        <authorList>
            <person name="Sorensen T."/>
        </authorList>
    </citation>
    <scope>NUCLEOTIDE SEQUENCE [LARGE SCALE GENOMIC DNA]</scope>
    <source>
        <strain evidence="2 3">CBS 135458</strain>
    </source>
</reference>
<feature type="region of interest" description="Disordered" evidence="1">
    <location>
        <begin position="192"/>
        <end position="229"/>
    </location>
</feature>
<protein>
    <submittedName>
        <fullName evidence="2">Uncharacterized protein</fullName>
    </submittedName>
</protein>
<feature type="region of interest" description="Disordered" evidence="1">
    <location>
        <begin position="295"/>
        <end position="347"/>
    </location>
</feature>